<dbReference type="OrthoDB" id="9796281at2"/>
<protein>
    <recommendedName>
        <fullName evidence="3">Nucleotidyltransferase</fullName>
    </recommendedName>
</protein>
<evidence type="ECO:0000313" key="2">
    <source>
        <dbReference type="Proteomes" id="UP000283433"/>
    </source>
</evidence>
<dbReference type="Proteomes" id="UP000283433">
    <property type="component" value="Unassembled WGS sequence"/>
</dbReference>
<sequence>MIAVSEHLVETILELQRLPSLSQSSLGGGTNLAIRYRHRKSYDIDLFFPHIIGRQGYEAIRQEVISLYGELVFGLDYPCDIDDQFLFQRFFLRKEDTVIKVEILQNMQTFKEPELIDGIKLMNLKDIGPLKLMSAANRANHKDIYDLDYLTDEIPLNDIMTLLVERENKYSLPEQQNIFDQDKELSPTRHPDLLLKFENPKKGNSSRPGHSNPRIDFIEGKKNWALARSSWRRKVRAYFNSIGRDFPGVQAI</sequence>
<evidence type="ECO:0000313" key="1">
    <source>
        <dbReference type="EMBL" id="RKD12474.1"/>
    </source>
</evidence>
<dbReference type="Pfam" id="PF08843">
    <property type="entry name" value="AbiEii"/>
    <property type="match status" value="1"/>
</dbReference>
<gene>
    <name evidence="1" type="ORF">BCY91_12580</name>
</gene>
<dbReference type="InterPro" id="IPR014942">
    <property type="entry name" value="AbiEii"/>
</dbReference>
<name>A0A419S1V5_9SPHI</name>
<dbReference type="AlphaFoldDB" id="A0A419S1V5"/>
<comment type="caution">
    <text evidence="1">The sequence shown here is derived from an EMBL/GenBank/DDBJ whole genome shotgun (WGS) entry which is preliminary data.</text>
</comment>
<dbReference type="RefSeq" id="WP_120183300.1">
    <property type="nucleotide sequence ID" value="NZ_CBINCU010000021.1"/>
</dbReference>
<accession>A0A419S1V5</accession>
<reference evidence="1 2" key="1">
    <citation type="submission" date="2016-07" db="EMBL/GenBank/DDBJ databases">
        <title>Genome of Pelobium manganitolerans.</title>
        <authorList>
            <person name="Wu S."/>
            <person name="Wang G."/>
        </authorList>
    </citation>
    <scope>NUCLEOTIDE SEQUENCE [LARGE SCALE GENOMIC DNA]</scope>
    <source>
        <strain evidence="1 2">YS-25</strain>
    </source>
</reference>
<keyword evidence="2" id="KW-1185">Reference proteome</keyword>
<evidence type="ECO:0008006" key="3">
    <source>
        <dbReference type="Google" id="ProtNLM"/>
    </source>
</evidence>
<proteinExistence type="predicted"/>
<dbReference type="EMBL" id="MBTA01000030">
    <property type="protein sequence ID" value="RKD12474.1"/>
    <property type="molecule type" value="Genomic_DNA"/>
</dbReference>
<organism evidence="1 2">
    <name type="scientific">Pelobium manganitolerans</name>
    <dbReference type="NCBI Taxonomy" id="1842495"/>
    <lineage>
        <taxon>Bacteria</taxon>
        <taxon>Pseudomonadati</taxon>
        <taxon>Bacteroidota</taxon>
        <taxon>Sphingobacteriia</taxon>
        <taxon>Sphingobacteriales</taxon>
        <taxon>Sphingobacteriaceae</taxon>
        <taxon>Pelobium</taxon>
    </lineage>
</organism>